<reference evidence="3" key="1">
    <citation type="submission" date="2017-02" db="EMBL/GenBank/DDBJ databases">
        <authorList>
            <person name="Dridi B."/>
        </authorList>
    </citation>
    <scope>NUCLEOTIDE SEQUENCE [LARGE SCALE GENOMIC DNA]</scope>
    <source>
        <strain evidence="3">B Co 03.10</strain>
    </source>
</reference>
<feature type="region of interest" description="Disordered" evidence="1">
    <location>
        <begin position="1"/>
        <end position="66"/>
    </location>
</feature>
<keyword evidence="3" id="KW-1185">Reference proteome</keyword>
<dbReference type="Proteomes" id="UP000196581">
    <property type="component" value="Unassembled WGS sequence"/>
</dbReference>
<protein>
    <submittedName>
        <fullName evidence="2">Uncharacterized protein</fullName>
    </submittedName>
</protein>
<feature type="compositionally biased region" description="Basic residues" evidence="1">
    <location>
        <begin position="1"/>
        <end position="12"/>
    </location>
</feature>
<evidence type="ECO:0000313" key="2">
    <source>
        <dbReference type="EMBL" id="SLM94490.1"/>
    </source>
</evidence>
<organism evidence="2 3">
    <name type="scientific">Brevibacterium yomogidense</name>
    <dbReference type="NCBI Taxonomy" id="946573"/>
    <lineage>
        <taxon>Bacteria</taxon>
        <taxon>Bacillati</taxon>
        <taxon>Actinomycetota</taxon>
        <taxon>Actinomycetes</taxon>
        <taxon>Micrococcales</taxon>
        <taxon>Brevibacteriaceae</taxon>
        <taxon>Brevibacterium</taxon>
    </lineage>
</organism>
<sequence>MLREHRRRRRTASRPATDRRTHSSTSTQTLTHADHETLIRRHHTQRTLEQEQQRAEARMLMAPLAW</sequence>
<proteinExistence type="predicted"/>
<evidence type="ECO:0000256" key="1">
    <source>
        <dbReference type="SAM" id="MobiDB-lite"/>
    </source>
</evidence>
<dbReference type="EMBL" id="FWFF01000005">
    <property type="protein sequence ID" value="SLM94490.1"/>
    <property type="molecule type" value="Genomic_DNA"/>
</dbReference>
<accession>A0A1X6X5X5</accession>
<evidence type="ECO:0000313" key="3">
    <source>
        <dbReference type="Proteomes" id="UP000196581"/>
    </source>
</evidence>
<feature type="compositionally biased region" description="Basic and acidic residues" evidence="1">
    <location>
        <begin position="46"/>
        <end position="57"/>
    </location>
</feature>
<gene>
    <name evidence="2" type="ORF">FM105_04135</name>
</gene>
<name>A0A1X6X5X5_9MICO</name>
<dbReference type="AlphaFoldDB" id="A0A1X6X5X5"/>